<comment type="caution">
    <text evidence="2">The sequence shown here is derived from an EMBL/GenBank/DDBJ whole genome shotgun (WGS) entry which is preliminary data.</text>
</comment>
<keyword evidence="1" id="KW-1133">Transmembrane helix</keyword>
<feature type="transmembrane region" description="Helical" evidence="1">
    <location>
        <begin position="22"/>
        <end position="42"/>
    </location>
</feature>
<dbReference type="Proteomes" id="UP001202550">
    <property type="component" value="Unassembled WGS sequence"/>
</dbReference>
<protein>
    <submittedName>
        <fullName evidence="2">Uncharacterized protein</fullName>
    </submittedName>
</protein>
<name>A0ABT0M2G8_9RHOB</name>
<dbReference type="EMBL" id="JALZWP010000005">
    <property type="protein sequence ID" value="MCL1628489.1"/>
    <property type="molecule type" value="Genomic_DNA"/>
</dbReference>
<proteinExistence type="predicted"/>
<evidence type="ECO:0000256" key="1">
    <source>
        <dbReference type="SAM" id="Phobius"/>
    </source>
</evidence>
<accession>A0ABT0M2G8</accession>
<gene>
    <name evidence="2" type="ORF">M3N55_07070</name>
</gene>
<keyword evidence="3" id="KW-1185">Reference proteome</keyword>
<keyword evidence="1" id="KW-0472">Membrane</keyword>
<evidence type="ECO:0000313" key="2">
    <source>
        <dbReference type="EMBL" id="MCL1628489.1"/>
    </source>
</evidence>
<evidence type="ECO:0000313" key="3">
    <source>
        <dbReference type="Proteomes" id="UP001202550"/>
    </source>
</evidence>
<organism evidence="2 3">
    <name type="scientific">Roseinatronobacter domitianus</name>
    <dbReference type="NCBI Taxonomy" id="2940293"/>
    <lineage>
        <taxon>Bacteria</taxon>
        <taxon>Pseudomonadati</taxon>
        <taxon>Pseudomonadota</taxon>
        <taxon>Alphaproteobacteria</taxon>
        <taxon>Rhodobacterales</taxon>
        <taxon>Paracoccaceae</taxon>
        <taxon>Roseinatronobacter</taxon>
    </lineage>
</organism>
<dbReference type="RefSeq" id="WP_249057809.1">
    <property type="nucleotide sequence ID" value="NZ_JALZWP010000005.1"/>
</dbReference>
<sequence>MAYLDAEFNNIRLLWSRIGDRVLVSLLVALAMGLASFIAIQLGHGPIMITP</sequence>
<reference evidence="2 3" key="1">
    <citation type="submission" date="2022-05" db="EMBL/GenBank/DDBJ databases">
        <title>Seasonal and diel survey of microbial diversity of the Tyrrhenian coast.</title>
        <authorList>
            <person name="Gattoni G."/>
            <person name="Corral P."/>
        </authorList>
    </citation>
    <scope>NUCLEOTIDE SEQUENCE [LARGE SCALE GENOMIC DNA]</scope>
    <source>
        <strain evidence="2 3">V10</strain>
    </source>
</reference>
<keyword evidence="1" id="KW-0812">Transmembrane</keyword>